<comment type="caution">
    <text evidence="1">The sequence shown here is derived from an EMBL/GenBank/DDBJ whole genome shotgun (WGS) entry which is preliminary data.</text>
</comment>
<dbReference type="Proteomes" id="UP000663828">
    <property type="component" value="Unassembled WGS sequence"/>
</dbReference>
<dbReference type="Gene3D" id="2.130.10.130">
    <property type="entry name" value="Integrin alpha, N-terminal"/>
    <property type="match status" value="1"/>
</dbReference>
<proteinExistence type="predicted"/>
<evidence type="ECO:0000313" key="2">
    <source>
        <dbReference type="Proteomes" id="UP000663828"/>
    </source>
</evidence>
<reference evidence="1" key="1">
    <citation type="submission" date="2021-02" db="EMBL/GenBank/DDBJ databases">
        <authorList>
            <person name="Nowell W R."/>
        </authorList>
    </citation>
    <scope>NUCLEOTIDE SEQUENCE</scope>
</reference>
<dbReference type="InterPro" id="IPR028994">
    <property type="entry name" value="Integrin_alpha_N"/>
</dbReference>
<evidence type="ECO:0000313" key="1">
    <source>
        <dbReference type="EMBL" id="CAF1039035.1"/>
    </source>
</evidence>
<gene>
    <name evidence="1" type="ORF">XAT740_LOCUS15161</name>
</gene>
<sequence>MQAGISCTKPVSLQILRDIQITKLDIRIETTVSLPGAGQIVLLFNEQSNGSVFSLDSKFVLDLHKNAPGVIESADFDGNVLFDLIYIDGQTFIKQCDILCTIVSNIVSITIGDFDHDGNRNDFSTCNIYGGVVTFYLLNFKNIRNGYQITQNRMYEDPFSLITARFNEDDYDDLAMVSSLSDTLQILLASDDQQFIQQTYLTSHHPTSVAKINFNNDQIDDIAVLHCSETINIFLGTSSDLFNRNYLSFSINEEMLNDCAQSIKVADLNNDGKDDPVIADTGTHTVRVLLDMRCNE</sequence>
<dbReference type="AlphaFoldDB" id="A0A814JJX1"/>
<dbReference type="PANTHER" id="PTHR46580">
    <property type="entry name" value="SENSOR KINASE-RELATED"/>
    <property type="match status" value="1"/>
</dbReference>
<accession>A0A814JJX1</accession>
<name>A0A814JJX1_ADIRI</name>
<keyword evidence="2" id="KW-1185">Reference proteome</keyword>
<protein>
    <recommendedName>
        <fullName evidence="3">VCBS repeat-containing protein</fullName>
    </recommendedName>
</protein>
<dbReference type="SUPFAM" id="SSF69318">
    <property type="entry name" value="Integrin alpha N-terminal domain"/>
    <property type="match status" value="1"/>
</dbReference>
<evidence type="ECO:0008006" key="3">
    <source>
        <dbReference type="Google" id="ProtNLM"/>
    </source>
</evidence>
<organism evidence="1 2">
    <name type="scientific">Adineta ricciae</name>
    <name type="common">Rotifer</name>
    <dbReference type="NCBI Taxonomy" id="249248"/>
    <lineage>
        <taxon>Eukaryota</taxon>
        <taxon>Metazoa</taxon>
        <taxon>Spiralia</taxon>
        <taxon>Gnathifera</taxon>
        <taxon>Rotifera</taxon>
        <taxon>Eurotatoria</taxon>
        <taxon>Bdelloidea</taxon>
        <taxon>Adinetida</taxon>
        <taxon>Adinetidae</taxon>
        <taxon>Adineta</taxon>
    </lineage>
</organism>
<dbReference type="EMBL" id="CAJNOR010000930">
    <property type="protein sequence ID" value="CAF1039035.1"/>
    <property type="molecule type" value="Genomic_DNA"/>
</dbReference>